<name>A0A177C3P1_9PLEO</name>
<dbReference type="AlphaFoldDB" id="A0A177C3P1"/>
<comment type="similarity">
    <text evidence="5">Belongs to the anthrone oxygenase family.</text>
</comment>
<keyword evidence="4 6" id="KW-0472">Membrane</keyword>
<dbReference type="Pfam" id="PF08592">
    <property type="entry name" value="Anthrone_oxy"/>
    <property type="match status" value="1"/>
</dbReference>
<feature type="transmembrane region" description="Helical" evidence="6">
    <location>
        <begin position="47"/>
        <end position="73"/>
    </location>
</feature>
<dbReference type="Proteomes" id="UP000077069">
    <property type="component" value="Unassembled WGS sequence"/>
</dbReference>
<evidence type="ECO:0000256" key="5">
    <source>
        <dbReference type="ARBA" id="ARBA00034313"/>
    </source>
</evidence>
<proteinExistence type="inferred from homology"/>
<evidence type="ECO:0000256" key="6">
    <source>
        <dbReference type="SAM" id="Phobius"/>
    </source>
</evidence>
<keyword evidence="8" id="KW-1185">Reference proteome</keyword>
<evidence type="ECO:0000256" key="2">
    <source>
        <dbReference type="ARBA" id="ARBA00022692"/>
    </source>
</evidence>
<feature type="transmembrane region" description="Helical" evidence="6">
    <location>
        <begin position="93"/>
        <end position="113"/>
    </location>
</feature>
<sequence length="165" mass="17535">MSRLTPALQTYSILAGSLAAGANLSTSIIVFPALLHATGATLSKQWLILYESGILPVSGCAMTSSLGFATLAYRAFFSPTLTASGAVSYAQRNLYVAAAVGLFGLVPYTRLLMWGTITELSKRGQSGKGEEKDTRELVERWGTMNLWRGVLLLGSTGVGIWASLL</sequence>
<dbReference type="PANTHER" id="PTHR35042">
    <property type="entry name" value="ANTHRONE OXYGENASE ENCC"/>
    <property type="match status" value="1"/>
</dbReference>
<evidence type="ECO:0000256" key="3">
    <source>
        <dbReference type="ARBA" id="ARBA00022989"/>
    </source>
</evidence>
<feature type="transmembrane region" description="Helical" evidence="6">
    <location>
        <begin position="12"/>
        <end position="35"/>
    </location>
</feature>
<dbReference type="GeneID" id="28763867"/>
<evidence type="ECO:0000313" key="7">
    <source>
        <dbReference type="EMBL" id="OAG02095.1"/>
    </source>
</evidence>
<dbReference type="PANTHER" id="PTHR35042:SF1">
    <property type="entry name" value="DUF1772-DOMAIN-CONTAINING PROTEIN"/>
    <property type="match status" value="1"/>
</dbReference>
<reference evidence="7 8" key="1">
    <citation type="submission" date="2016-05" db="EMBL/GenBank/DDBJ databases">
        <title>Comparative analysis of secretome profiles of manganese(II)-oxidizing ascomycete fungi.</title>
        <authorList>
            <consortium name="DOE Joint Genome Institute"/>
            <person name="Zeiner C.A."/>
            <person name="Purvine S.O."/>
            <person name="Zink E.M."/>
            <person name="Wu S."/>
            <person name="Pasa-Tolic L."/>
            <person name="Chaput D.L."/>
            <person name="Haridas S."/>
            <person name="Grigoriev I.V."/>
            <person name="Santelli C.M."/>
            <person name="Hansel C.M."/>
        </authorList>
    </citation>
    <scope>NUCLEOTIDE SEQUENCE [LARGE SCALE GENOMIC DNA]</scope>
    <source>
        <strain evidence="7 8">AP3s5-JAC2a</strain>
    </source>
</reference>
<keyword evidence="2 6" id="KW-0812">Transmembrane</keyword>
<evidence type="ECO:0000256" key="1">
    <source>
        <dbReference type="ARBA" id="ARBA00004141"/>
    </source>
</evidence>
<dbReference type="InParanoid" id="A0A177C3P1"/>
<evidence type="ECO:0000256" key="4">
    <source>
        <dbReference type="ARBA" id="ARBA00023136"/>
    </source>
</evidence>
<organism evidence="7 8">
    <name type="scientific">Paraphaeosphaeria sporulosa</name>
    <dbReference type="NCBI Taxonomy" id="1460663"/>
    <lineage>
        <taxon>Eukaryota</taxon>
        <taxon>Fungi</taxon>
        <taxon>Dikarya</taxon>
        <taxon>Ascomycota</taxon>
        <taxon>Pezizomycotina</taxon>
        <taxon>Dothideomycetes</taxon>
        <taxon>Pleosporomycetidae</taxon>
        <taxon>Pleosporales</taxon>
        <taxon>Massarineae</taxon>
        <taxon>Didymosphaeriaceae</taxon>
        <taxon>Paraphaeosphaeria</taxon>
    </lineage>
</organism>
<protein>
    <submittedName>
        <fullName evidence="7">DUF1772-domain-containing protein</fullName>
    </submittedName>
</protein>
<dbReference type="GO" id="GO:0016020">
    <property type="term" value="C:membrane"/>
    <property type="evidence" value="ECO:0007669"/>
    <property type="project" value="UniProtKB-SubCell"/>
</dbReference>
<gene>
    <name evidence="7" type="ORF">CC84DRAFT_1179049</name>
</gene>
<keyword evidence="3 6" id="KW-1133">Transmembrane helix</keyword>
<accession>A0A177C3P1</accession>
<evidence type="ECO:0000313" key="8">
    <source>
        <dbReference type="Proteomes" id="UP000077069"/>
    </source>
</evidence>
<dbReference type="OrthoDB" id="3750842at2759"/>
<dbReference type="RefSeq" id="XP_018032460.1">
    <property type="nucleotide sequence ID" value="XM_018180381.1"/>
</dbReference>
<comment type="subcellular location">
    <subcellularLocation>
        <location evidence="1">Membrane</location>
        <topology evidence="1">Multi-pass membrane protein</topology>
    </subcellularLocation>
</comment>
<dbReference type="InterPro" id="IPR013901">
    <property type="entry name" value="Anthrone_oxy"/>
</dbReference>
<dbReference type="EMBL" id="KV441556">
    <property type="protein sequence ID" value="OAG02095.1"/>
    <property type="molecule type" value="Genomic_DNA"/>
</dbReference>